<accession>A0A377GVW6</accession>
<reference evidence="1 2" key="1">
    <citation type="submission" date="2018-06" db="EMBL/GenBank/DDBJ databases">
        <authorList>
            <consortium name="Pathogen Informatics"/>
            <person name="Doyle S."/>
        </authorList>
    </citation>
    <scope>NUCLEOTIDE SEQUENCE [LARGE SCALE GENOMIC DNA]</scope>
    <source>
        <strain evidence="1 2">NCTC10723</strain>
    </source>
</reference>
<dbReference type="Proteomes" id="UP000255328">
    <property type="component" value="Unassembled WGS sequence"/>
</dbReference>
<keyword evidence="2" id="KW-1185">Reference proteome</keyword>
<dbReference type="OrthoDB" id="1340280at2"/>
<dbReference type="AlphaFoldDB" id="A0A377GVW6"/>
<dbReference type="RefSeq" id="WP_115268475.1">
    <property type="nucleotide sequence ID" value="NZ_UGGU01000003.1"/>
</dbReference>
<evidence type="ECO:0000313" key="2">
    <source>
        <dbReference type="Proteomes" id="UP000255328"/>
    </source>
</evidence>
<dbReference type="EMBL" id="UGGU01000003">
    <property type="protein sequence ID" value="STO30764.1"/>
    <property type="molecule type" value="Genomic_DNA"/>
</dbReference>
<evidence type="ECO:0008006" key="3">
    <source>
        <dbReference type="Google" id="ProtNLM"/>
    </source>
</evidence>
<protein>
    <recommendedName>
        <fullName evidence="3">TIGR02646 family protein</fullName>
    </recommendedName>
</protein>
<sequence>MILIRKNRIPSSLVEYKRTINASFDNLSKEVKDKLRTSLLKEQGYICAYCMRKLGDDSSKVKIEHYVARNEENELEYKNLLAVCKGNEEESFERQTCDTRKGNREIKINPQANSDILTISYTSNGEIKSSNSDYQKDFDATLNLNDIFGLVEARKEALNSLKRNLSKSKTHLTEDTIRRIYTRYLEAEIKESYVGILLWYLQKKIR</sequence>
<dbReference type="Gene3D" id="1.10.30.50">
    <property type="match status" value="1"/>
</dbReference>
<name>A0A377GVW6_9FUSO</name>
<organism evidence="1 2">
    <name type="scientific">Fusobacterium necrogenes</name>
    <dbReference type="NCBI Taxonomy" id="858"/>
    <lineage>
        <taxon>Bacteria</taxon>
        <taxon>Fusobacteriati</taxon>
        <taxon>Fusobacteriota</taxon>
        <taxon>Fusobacteriia</taxon>
        <taxon>Fusobacteriales</taxon>
        <taxon>Fusobacteriaceae</taxon>
        <taxon>Fusobacterium</taxon>
    </lineage>
</organism>
<proteinExistence type="predicted"/>
<evidence type="ECO:0000313" key="1">
    <source>
        <dbReference type="EMBL" id="STO30764.1"/>
    </source>
</evidence>
<gene>
    <name evidence="1" type="ORF">NCTC10723_00193</name>
</gene>